<protein>
    <submittedName>
        <fullName evidence="3">CAAX protease family protein</fullName>
    </submittedName>
</protein>
<organism evidence="3 4">
    <name type="scientific">Halalkaliarchaeum desulfuricum</name>
    <dbReference type="NCBI Taxonomy" id="2055893"/>
    <lineage>
        <taxon>Archaea</taxon>
        <taxon>Methanobacteriati</taxon>
        <taxon>Methanobacteriota</taxon>
        <taxon>Stenosarchaea group</taxon>
        <taxon>Halobacteria</taxon>
        <taxon>Halobacteriales</taxon>
        <taxon>Haloferacaceae</taxon>
        <taxon>Halalkaliarchaeum</taxon>
    </lineage>
</organism>
<proteinExistence type="predicted"/>
<evidence type="ECO:0000256" key="1">
    <source>
        <dbReference type="SAM" id="Phobius"/>
    </source>
</evidence>
<dbReference type="KEGG" id="hdf:AArcSl_2254"/>
<feature type="transmembrane region" description="Helical" evidence="1">
    <location>
        <begin position="102"/>
        <end position="120"/>
    </location>
</feature>
<dbReference type="GO" id="GO:0006508">
    <property type="term" value="P:proteolysis"/>
    <property type="evidence" value="ECO:0007669"/>
    <property type="project" value="UniProtKB-KW"/>
</dbReference>
<dbReference type="Proteomes" id="UP000263012">
    <property type="component" value="Chromosome"/>
</dbReference>
<feature type="transmembrane region" description="Helical" evidence="1">
    <location>
        <begin position="30"/>
        <end position="52"/>
    </location>
</feature>
<gene>
    <name evidence="3" type="ORF">AArcSl_2254</name>
</gene>
<dbReference type="PANTHER" id="PTHR39430">
    <property type="entry name" value="MEMBRANE-ASSOCIATED PROTEASE-RELATED"/>
    <property type="match status" value="1"/>
</dbReference>
<evidence type="ECO:0000259" key="2">
    <source>
        <dbReference type="Pfam" id="PF02517"/>
    </source>
</evidence>
<accession>A0A343TLA6</accession>
<name>A0A343TLA6_9EURY</name>
<evidence type="ECO:0000313" key="3">
    <source>
        <dbReference type="EMBL" id="AUX09878.1"/>
    </source>
</evidence>
<feature type="transmembrane region" description="Helical" evidence="1">
    <location>
        <begin position="73"/>
        <end position="90"/>
    </location>
</feature>
<sequence>MLAVTIPTLVGIATGWYAVSTTFTTNSMALWTGLAVIVMAYLCTGFWEELVFRGVLMSNAAEGIRGWFSRRNVIIVVLILQAVIFGVIHVDQWTTQAPHPTFVVTWILGGFMYGLLYLLGNDLALPIGVHAAINTAEAGLFSQTAPAEGGIPVIVLIEPISQSILAGHGGILMMSRTVLAAILGILWLWYIREGSLDLWTHSAMRVSDSTS</sequence>
<evidence type="ECO:0000313" key="4">
    <source>
        <dbReference type="Proteomes" id="UP000263012"/>
    </source>
</evidence>
<keyword evidence="3" id="KW-0645">Protease</keyword>
<feature type="transmembrane region" description="Helical" evidence="1">
    <location>
        <begin position="171"/>
        <end position="190"/>
    </location>
</feature>
<dbReference type="PANTHER" id="PTHR39430:SF1">
    <property type="entry name" value="PROTEASE"/>
    <property type="match status" value="1"/>
</dbReference>
<dbReference type="InterPro" id="IPR003675">
    <property type="entry name" value="Rce1/LyrA-like_dom"/>
</dbReference>
<keyword evidence="1" id="KW-0472">Membrane</keyword>
<feature type="domain" description="CAAX prenyl protease 2/Lysostaphin resistance protein A-like" evidence="2">
    <location>
        <begin position="33"/>
        <end position="135"/>
    </location>
</feature>
<dbReference type="RefSeq" id="WP_119819175.1">
    <property type="nucleotide sequence ID" value="NZ_CP025066.1"/>
</dbReference>
<dbReference type="GO" id="GO:0080120">
    <property type="term" value="P:CAAX-box protein maturation"/>
    <property type="evidence" value="ECO:0007669"/>
    <property type="project" value="UniProtKB-ARBA"/>
</dbReference>
<keyword evidence="4" id="KW-1185">Reference proteome</keyword>
<dbReference type="Pfam" id="PF02517">
    <property type="entry name" value="Rce1-like"/>
    <property type="match status" value="1"/>
</dbReference>
<dbReference type="GO" id="GO:0004175">
    <property type="term" value="F:endopeptidase activity"/>
    <property type="evidence" value="ECO:0007669"/>
    <property type="project" value="UniProtKB-ARBA"/>
</dbReference>
<reference evidence="4" key="1">
    <citation type="submission" date="2017-11" db="EMBL/GenBank/DDBJ databases">
        <title>Phenotypic and genomic properties of facultatively anaerobic sulfur-reducing natronoarchaea from hypersaline soda lakes.</title>
        <authorList>
            <person name="Sorokin D.Y."/>
            <person name="Kublanov I.V."/>
            <person name="Roman P."/>
            <person name="Sinninghe Damste J.S."/>
            <person name="Golyshin P.N."/>
            <person name="Rojo D."/>
            <person name="Ciordia S."/>
            <person name="Mena M.D.C."/>
            <person name="Ferrer M."/>
            <person name="Messina E."/>
            <person name="Smedile F."/>
            <person name="La Spada G."/>
            <person name="La Cono V."/>
            <person name="Yakimov M.M."/>
        </authorList>
    </citation>
    <scope>NUCLEOTIDE SEQUENCE [LARGE SCALE GENOMIC DNA]</scope>
    <source>
        <strain evidence="4">AArc-Sl</strain>
    </source>
</reference>
<keyword evidence="1" id="KW-1133">Transmembrane helix</keyword>
<dbReference type="GeneID" id="37878609"/>
<dbReference type="EMBL" id="CP025066">
    <property type="protein sequence ID" value="AUX09878.1"/>
    <property type="molecule type" value="Genomic_DNA"/>
</dbReference>
<keyword evidence="1" id="KW-0812">Transmembrane</keyword>
<dbReference type="AlphaFoldDB" id="A0A343TLA6"/>
<keyword evidence="3" id="KW-0378">Hydrolase</keyword>